<evidence type="ECO:0000256" key="4">
    <source>
        <dbReference type="ARBA" id="ARBA00022823"/>
    </source>
</evidence>
<evidence type="ECO:0000256" key="6">
    <source>
        <dbReference type="SAM" id="MobiDB-lite"/>
    </source>
</evidence>
<comment type="similarity">
    <text evidence="2">Belongs to the 2-oxoacid dehydrogenase family.</text>
</comment>
<evidence type="ECO:0008006" key="10">
    <source>
        <dbReference type="Google" id="ProtNLM"/>
    </source>
</evidence>
<dbReference type="PANTHER" id="PTHR43178">
    <property type="entry name" value="DIHYDROLIPOAMIDE ACETYLTRANSFERASE COMPONENT OF PYRUVATE DEHYDROGENASE COMPLEX"/>
    <property type="match status" value="1"/>
</dbReference>
<dbReference type="GO" id="GO:0005739">
    <property type="term" value="C:mitochondrion"/>
    <property type="evidence" value="ECO:0007669"/>
    <property type="project" value="TreeGrafter"/>
</dbReference>
<evidence type="ECO:0000259" key="8">
    <source>
        <dbReference type="PROSITE" id="PS51826"/>
    </source>
</evidence>
<evidence type="ECO:0000313" key="9">
    <source>
        <dbReference type="EMBL" id="GAG29181.1"/>
    </source>
</evidence>
<dbReference type="SUPFAM" id="SSF47005">
    <property type="entry name" value="Peripheral subunit-binding domain of 2-oxo acid dehydrogenase complex"/>
    <property type="match status" value="1"/>
</dbReference>
<dbReference type="AlphaFoldDB" id="X0XWM5"/>
<proteinExistence type="inferred from homology"/>
<reference evidence="9" key="1">
    <citation type="journal article" date="2014" name="Front. Microbiol.">
        <title>High frequency of phylogenetically diverse reductive dehalogenase-homologous genes in deep subseafloor sedimentary metagenomes.</title>
        <authorList>
            <person name="Kawai M."/>
            <person name="Futagami T."/>
            <person name="Toyoda A."/>
            <person name="Takaki Y."/>
            <person name="Nishi S."/>
            <person name="Hori S."/>
            <person name="Arai W."/>
            <person name="Tsubouchi T."/>
            <person name="Morono Y."/>
            <person name="Uchiyama I."/>
            <person name="Ito T."/>
            <person name="Fujiyama A."/>
            <person name="Inagaki F."/>
            <person name="Takami H."/>
        </authorList>
    </citation>
    <scope>NUCLEOTIDE SEQUENCE</scope>
    <source>
        <strain evidence="9">Expedition CK06-06</strain>
    </source>
</reference>
<feature type="non-terminal residue" evidence="9">
    <location>
        <position position="170"/>
    </location>
</feature>
<dbReference type="PROSITE" id="PS00189">
    <property type="entry name" value="LIPOYL"/>
    <property type="match status" value="1"/>
</dbReference>
<evidence type="ECO:0000256" key="1">
    <source>
        <dbReference type="ARBA" id="ARBA00001938"/>
    </source>
</evidence>
<feature type="region of interest" description="Disordered" evidence="6">
    <location>
        <begin position="77"/>
        <end position="117"/>
    </location>
</feature>
<dbReference type="InterPro" id="IPR050743">
    <property type="entry name" value="2-oxoacid_DH_E2_comp"/>
</dbReference>
<feature type="region of interest" description="Disordered" evidence="6">
    <location>
        <begin position="147"/>
        <end position="170"/>
    </location>
</feature>
<keyword evidence="5" id="KW-0012">Acyltransferase</keyword>
<gene>
    <name evidence="9" type="ORF">S01H1_71629</name>
</gene>
<keyword evidence="3" id="KW-0808">Transferase</keyword>
<evidence type="ECO:0000256" key="3">
    <source>
        <dbReference type="ARBA" id="ARBA00022679"/>
    </source>
</evidence>
<feature type="domain" description="Peripheral subunit-binding (PSBD)" evidence="8">
    <location>
        <begin position="114"/>
        <end position="150"/>
    </location>
</feature>
<dbReference type="GO" id="GO:0031405">
    <property type="term" value="F:lipoic acid binding"/>
    <property type="evidence" value="ECO:0007669"/>
    <property type="project" value="TreeGrafter"/>
</dbReference>
<comment type="cofactor">
    <cofactor evidence="1">
        <name>(R)-lipoate</name>
        <dbReference type="ChEBI" id="CHEBI:83088"/>
    </cofactor>
</comment>
<sequence>MIAIVMPQVGQDIPAGRIAQWLKQVGEPVAKGEVVLVVESEKASFEIEADESGVLLEILHVADEEVEILEPVGYIGQPGETVERAEKTDKPAQAEAPPVEKPTQAAPARGDKVATSPAARRLADELGVDLAGVTAADGGRISKADVQAAAEAGQGGTVAAAPAGGDTAIP</sequence>
<dbReference type="EMBL" id="BARS01047707">
    <property type="protein sequence ID" value="GAG29181.1"/>
    <property type="molecule type" value="Genomic_DNA"/>
</dbReference>
<dbReference type="PROSITE" id="PS51826">
    <property type="entry name" value="PSBD"/>
    <property type="match status" value="1"/>
</dbReference>
<dbReference type="GO" id="GO:0016407">
    <property type="term" value="F:acetyltransferase activity"/>
    <property type="evidence" value="ECO:0007669"/>
    <property type="project" value="TreeGrafter"/>
</dbReference>
<dbReference type="Pfam" id="PF02817">
    <property type="entry name" value="E3_binding"/>
    <property type="match status" value="1"/>
</dbReference>
<dbReference type="SUPFAM" id="SSF51230">
    <property type="entry name" value="Single hybrid motif"/>
    <property type="match status" value="1"/>
</dbReference>
<dbReference type="InterPro" id="IPR003016">
    <property type="entry name" value="2-oxoA_DH_lipoyl-BS"/>
</dbReference>
<dbReference type="InterPro" id="IPR036625">
    <property type="entry name" value="E3-bd_dom_sf"/>
</dbReference>
<dbReference type="PANTHER" id="PTHR43178:SF5">
    <property type="entry name" value="LIPOAMIDE ACYLTRANSFERASE COMPONENT OF BRANCHED-CHAIN ALPHA-KETO ACID DEHYDROGENASE COMPLEX, MITOCHONDRIAL"/>
    <property type="match status" value="1"/>
</dbReference>
<dbReference type="CDD" id="cd06849">
    <property type="entry name" value="lipoyl_domain"/>
    <property type="match status" value="1"/>
</dbReference>
<dbReference type="InterPro" id="IPR011053">
    <property type="entry name" value="Single_hybrid_motif"/>
</dbReference>
<evidence type="ECO:0000256" key="2">
    <source>
        <dbReference type="ARBA" id="ARBA00007317"/>
    </source>
</evidence>
<comment type="caution">
    <text evidence="9">The sequence shown here is derived from an EMBL/GenBank/DDBJ whole genome shotgun (WGS) entry which is preliminary data.</text>
</comment>
<dbReference type="InterPro" id="IPR000089">
    <property type="entry name" value="Biotin_lipoyl"/>
</dbReference>
<keyword evidence="4" id="KW-0450">Lipoyl</keyword>
<accession>X0XWM5</accession>
<organism evidence="9">
    <name type="scientific">marine sediment metagenome</name>
    <dbReference type="NCBI Taxonomy" id="412755"/>
    <lineage>
        <taxon>unclassified sequences</taxon>
        <taxon>metagenomes</taxon>
        <taxon>ecological metagenomes</taxon>
    </lineage>
</organism>
<dbReference type="PROSITE" id="PS50968">
    <property type="entry name" value="BIOTINYL_LIPOYL"/>
    <property type="match status" value="1"/>
</dbReference>
<protein>
    <recommendedName>
        <fullName evidence="10">Peripheral subunit-binding (PSBD) domain-containing protein</fullName>
    </recommendedName>
</protein>
<dbReference type="Gene3D" id="2.40.50.100">
    <property type="match status" value="1"/>
</dbReference>
<dbReference type="InterPro" id="IPR004167">
    <property type="entry name" value="PSBD"/>
</dbReference>
<evidence type="ECO:0000256" key="5">
    <source>
        <dbReference type="ARBA" id="ARBA00023315"/>
    </source>
</evidence>
<dbReference type="Gene3D" id="4.10.320.10">
    <property type="entry name" value="E3-binding domain"/>
    <property type="match status" value="1"/>
</dbReference>
<feature type="domain" description="Lipoyl-binding" evidence="7">
    <location>
        <begin position="1"/>
        <end position="76"/>
    </location>
</feature>
<dbReference type="Pfam" id="PF00364">
    <property type="entry name" value="Biotin_lipoyl"/>
    <property type="match status" value="1"/>
</dbReference>
<name>X0XWM5_9ZZZZ</name>
<evidence type="ECO:0000259" key="7">
    <source>
        <dbReference type="PROSITE" id="PS50968"/>
    </source>
</evidence>
<feature type="compositionally biased region" description="Basic and acidic residues" evidence="6">
    <location>
        <begin position="81"/>
        <end position="92"/>
    </location>
</feature>